<dbReference type="STRING" id="370438.PTH_2046"/>
<dbReference type="Gene3D" id="1.20.1250.20">
    <property type="entry name" value="MFS general substrate transporter like domains"/>
    <property type="match status" value="2"/>
</dbReference>
<dbReference type="GO" id="GO:0022857">
    <property type="term" value="F:transmembrane transporter activity"/>
    <property type="evidence" value="ECO:0007669"/>
    <property type="project" value="InterPro"/>
</dbReference>
<keyword evidence="4 6" id="KW-1133">Transmembrane helix</keyword>
<dbReference type="HOGENOM" id="CLU_001265_59_7_9"/>
<evidence type="ECO:0000256" key="2">
    <source>
        <dbReference type="ARBA" id="ARBA00022448"/>
    </source>
</evidence>
<feature type="transmembrane region" description="Helical" evidence="6">
    <location>
        <begin position="43"/>
        <end position="60"/>
    </location>
</feature>
<evidence type="ECO:0000259" key="7">
    <source>
        <dbReference type="PROSITE" id="PS50850"/>
    </source>
</evidence>
<keyword evidence="2" id="KW-0813">Transport</keyword>
<dbReference type="GO" id="GO:0005886">
    <property type="term" value="C:plasma membrane"/>
    <property type="evidence" value="ECO:0007669"/>
    <property type="project" value="UniProtKB-SubCell"/>
</dbReference>
<evidence type="ECO:0000313" key="9">
    <source>
        <dbReference type="Proteomes" id="UP000006556"/>
    </source>
</evidence>
<dbReference type="AlphaFoldDB" id="A5D0M2"/>
<dbReference type="PANTHER" id="PTHR11360">
    <property type="entry name" value="MONOCARBOXYLATE TRANSPORTER"/>
    <property type="match status" value="1"/>
</dbReference>
<dbReference type="eggNOG" id="COG2271">
    <property type="taxonomic scope" value="Bacteria"/>
</dbReference>
<feature type="transmembrane region" description="Helical" evidence="6">
    <location>
        <begin position="275"/>
        <end position="296"/>
    </location>
</feature>
<feature type="transmembrane region" description="Helical" evidence="6">
    <location>
        <begin position="7"/>
        <end position="28"/>
    </location>
</feature>
<evidence type="ECO:0000313" key="8">
    <source>
        <dbReference type="EMBL" id="BAF60227.1"/>
    </source>
</evidence>
<organism evidence="8 9">
    <name type="scientific">Pelotomaculum thermopropionicum (strain DSM 13744 / JCM 10971 / SI)</name>
    <dbReference type="NCBI Taxonomy" id="370438"/>
    <lineage>
        <taxon>Bacteria</taxon>
        <taxon>Bacillati</taxon>
        <taxon>Bacillota</taxon>
        <taxon>Clostridia</taxon>
        <taxon>Eubacteriales</taxon>
        <taxon>Desulfotomaculaceae</taxon>
        <taxon>Pelotomaculum</taxon>
    </lineage>
</organism>
<dbReference type="InterPro" id="IPR011701">
    <property type="entry name" value="MFS"/>
</dbReference>
<dbReference type="CDD" id="cd17353">
    <property type="entry name" value="MFS_OFA_like"/>
    <property type="match status" value="1"/>
</dbReference>
<dbReference type="Proteomes" id="UP000006556">
    <property type="component" value="Chromosome"/>
</dbReference>
<dbReference type="InterPro" id="IPR050327">
    <property type="entry name" value="Proton-linked_MCT"/>
</dbReference>
<feature type="domain" description="Major facilitator superfamily (MFS) profile" evidence="7">
    <location>
        <begin position="2"/>
        <end position="423"/>
    </location>
</feature>
<dbReference type="KEGG" id="pth:PTH_2046"/>
<feature type="transmembrane region" description="Helical" evidence="6">
    <location>
        <begin position="369"/>
        <end position="391"/>
    </location>
</feature>
<feature type="transmembrane region" description="Helical" evidence="6">
    <location>
        <begin position="72"/>
        <end position="90"/>
    </location>
</feature>
<evidence type="ECO:0000256" key="3">
    <source>
        <dbReference type="ARBA" id="ARBA00022692"/>
    </source>
</evidence>
<evidence type="ECO:0000256" key="5">
    <source>
        <dbReference type="ARBA" id="ARBA00023136"/>
    </source>
</evidence>
<feature type="transmembrane region" description="Helical" evidence="6">
    <location>
        <begin position="96"/>
        <end position="119"/>
    </location>
</feature>
<sequence length="426" mass="44975">MPRWVPLLGGVLGSTTCGLLLYAFSVFIKPLRAQFGWTATEVQLAYAIAVLVFGLMTFPAGKLSDRFGPRPVVVIGGAILGIGFFMVSTIKTKADLGLLYLYYGLIAGFGGGLVYLPPIATAPKWWPDRRALATGLTVVGLGLGSFIMGPLATSMINAFGGALPVFRYVGIAMFFMAIIAGLCLQNPPPGYKPAGWNPPAPKEGAPKAGRDYTFGETIRTAQFWMLYLAYFCGSFAGLMVIGVIAAHGINEMNKALAASMGVAVSALPKDLTAAIAMKAAIATSCLNAANALVRILIGAIADKTGTRICFLVTFTLQVVAMLVLFPVGKILFLLCVVAIIIGWNYGAMFTLFPATCLQYFGPTAQGSNYGLLLTSCGIAGFVANLIAGQMFDRFGTYMVSFVIAAILVAIGVLVLAVTRPPRRLEA</sequence>
<reference evidence="9" key="1">
    <citation type="journal article" date="2008" name="Genome Res.">
        <title>The genome of Pelotomaculum thermopropionicum reveals niche-associated evolution in anaerobic microbiota.</title>
        <authorList>
            <person name="Kosaka T."/>
            <person name="Kato S."/>
            <person name="Shimoyama T."/>
            <person name="Ishii S."/>
            <person name="Abe T."/>
            <person name="Watanabe K."/>
        </authorList>
    </citation>
    <scope>NUCLEOTIDE SEQUENCE [LARGE SCALE GENOMIC DNA]</scope>
    <source>
        <strain evidence="9">DSM 13744 / JCM 10971 / SI</strain>
    </source>
</reference>
<dbReference type="PROSITE" id="PS50850">
    <property type="entry name" value="MFS"/>
    <property type="match status" value="1"/>
</dbReference>
<keyword evidence="3 6" id="KW-0812">Transmembrane</keyword>
<feature type="transmembrane region" description="Helical" evidence="6">
    <location>
        <begin position="131"/>
        <end position="153"/>
    </location>
</feature>
<feature type="transmembrane region" description="Helical" evidence="6">
    <location>
        <begin position="165"/>
        <end position="184"/>
    </location>
</feature>
<evidence type="ECO:0000256" key="4">
    <source>
        <dbReference type="ARBA" id="ARBA00022989"/>
    </source>
</evidence>
<dbReference type="SUPFAM" id="SSF103473">
    <property type="entry name" value="MFS general substrate transporter"/>
    <property type="match status" value="1"/>
</dbReference>
<feature type="transmembrane region" description="Helical" evidence="6">
    <location>
        <begin position="331"/>
        <end position="357"/>
    </location>
</feature>
<dbReference type="EMBL" id="AP009389">
    <property type="protein sequence ID" value="BAF60227.1"/>
    <property type="molecule type" value="Genomic_DNA"/>
</dbReference>
<name>A5D0M2_PELTS</name>
<accession>A5D0M2</accession>
<feature type="transmembrane region" description="Helical" evidence="6">
    <location>
        <begin position="397"/>
        <end position="417"/>
    </location>
</feature>
<proteinExistence type="predicted"/>
<dbReference type="InterPro" id="IPR020846">
    <property type="entry name" value="MFS_dom"/>
</dbReference>
<comment type="subcellular location">
    <subcellularLocation>
        <location evidence="1">Cell membrane</location>
        <topology evidence="1">Multi-pass membrane protein</topology>
    </subcellularLocation>
</comment>
<dbReference type="PANTHER" id="PTHR11360:SF304">
    <property type="entry name" value="MFS DOMAIN-CONTAINING PROTEIN"/>
    <property type="match status" value="1"/>
</dbReference>
<dbReference type="InterPro" id="IPR036259">
    <property type="entry name" value="MFS_trans_sf"/>
</dbReference>
<dbReference type="Pfam" id="PF07690">
    <property type="entry name" value="MFS_1"/>
    <property type="match status" value="2"/>
</dbReference>
<keyword evidence="9" id="KW-1185">Reference proteome</keyword>
<gene>
    <name evidence="8" type="primary">ProP</name>
    <name evidence="8" type="ordered locus">PTH_2046</name>
</gene>
<keyword evidence="5 6" id="KW-0472">Membrane</keyword>
<feature type="transmembrane region" description="Helical" evidence="6">
    <location>
        <begin position="227"/>
        <end position="249"/>
    </location>
</feature>
<evidence type="ECO:0000256" key="6">
    <source>
        <dbReference type="SAM" id="Phobius"/>
    </source>
</evidence>
<protein>
    <submittedName>
        <fullName evidence="8">Permeases of the major facilitator superfamily</fullName>
    </submittedName>
</protein>
<feature type="transmembrane region" description="Helical" evidence="6">
    <location>
        <begin position="308"/>
        <end position="325"/>
    </location>
</feature>
<evidence type="ECO:0000256" key="1">
    <source>
        <dbReference type="ARBA" id="ARBA00004651"/>
    </source>
</evidence>